<organism evidence="7 8">
    <name type="scientific">Iris pallida</name>
    <name type="common">Sweet iris</name>
    <dbReference type="NCBI Taxonomy" id="29817"/>
    <lineage>
        <taxon>Eukaryota</taxon>
        <taxon>Viridiplantae</taxon>
        <taxon>Streptophyta</taxon>
        <taxon>Embryophyta</taxon>
        <taxon>Tracheophyta</taxon>
        <taxon>Spermatophyta</taxon>
        <taxon>Magnoliopsida</taxon>
        <taxon>Liliopsida</taxon>
        <taxon>Asparagales</taxon>
        <taxon>Iridaceae</taxon>
        <taxon>Iridoideae</taxon>
        <taxon>Irideae</taxon>
        <taxon>Iris</taxon>
    </lineage>
</organism>
<keyword evidence="8" id="KW-1185">Reference proteome</keyword>
<dbReference type="SUPFAM" id="SSF57716">
    <property type="entry name" value="Glucocorticoid receptor-like (DNA-binding domain)"/>
    <property type="match status" value="1"/>
</dbReference>
<feature type="compositionally biased region" description="Polar residues" evidence="5">
    <location>
        <begin position="8"/>
        <end position="21"/>
    </location>
</feature>
<evidence type="ECO:0000256" key="3">
    <source>
        <dbReference type="ARBA" id="ARBA00022833"/>
    </source>
</evidence>
<feature type="domain" description="GATA-type" evidence="6">
    <location>
        <begin position="108"/>
        <end position="137"/>
    </location>
</feature>
<gene>
    <name evidence="7" type="ORF">M6B38_419465</name>
</gene>
<dbReference type="GO" id="GO:0043565">
    <property type="term" value="F:sequence-specific DNA binding"/>
    <property type="evidence" value="ECO:0007669"/>
    <property type="project" value="InterPro"/>
</dbReference>
<dbReference type="InterPro" id="IPR052138">
    <property type="entry name" value="GATA_ZnFinger_Domain"/>
</dbReference>
<keyword evidence="1" id="KW-0479">Metal-binding</keyword>
<dbReference type="Gene3D" id="3.30.50.10">
    <property type="entry name" value="Erythroid Transcription Factor GATA-1, subunit A"/>
    <property type="match status" value="1"/>
</dbReference>
<feature type="region of interest" description="Disordered" evidence="5">
    <location>
        <begin position="80"/>
        <end position="103"/>
    </location>
</feature>
<dbReference type="SMART" id="SM00401">
    <property type="entry name" value="ZnF_GATA"/>
    <property type="match status" value="1"/>
</dbReference>
<dbReference type="PANTHER" id="PTHR47255">
    <property type="entry name" value="GATA TRANSCRIPTION FACTOR 22-RELATED"/>
    <property type="match status" value="1"/>
</dbReference>
<dbReference type="InterPro" id="IPR000679">
    <property type="entry name" value="Znf_GATA"/>
</dbReference>
<evidence type="ECO:0000313" key="8">
    <source>
        <dbReference type="Proteomes" id="UP001140949"/>
    </source>
</evidence>
<sequence>MKEDQDQDISNISYDASQQEQVAIPREQLFGQQEREPYDHRLSIFNREERAHEELVPVKWMSSKIRLMRKMMGEDRISLTKQTSQVPQDHQAHSNGSNPPTPTAGIVRACSNCNTTKTPLWRSGPQGPKSLCNACGIRQMKARRAMRAAAAAAAAVGGGLVPAGTAPPPVKVAKERSEADRTVPFKKRFKIAAAPSSATKRLRFDDVKFTPSKKKMAFNQAFPQEEKDAAILLMALSCGLIHG</sequence>
<dbReference type="CDD" id="cd00202">
    <property type="entry name" value="ZnF_GATA"/>
    <property type="match status" value="1"/>
</dbReference>
<evidence type="ECO:0000256" key="5">
    <source>
        <dbReference type="SAM" id="MobiDB-lite"/>
    </source>
</evidence>
<dbReference type="EMBL" id="JANAVB010028398">
    <property type="protein sequence ID" value="KAJ6816059.1"/>
    <property type="molecule type" value="Genomic_DNA"/>
</dbReference>
<proteinExistence type="predicted"/>
<dbReference type="Proteomes" id="UP001140949">
    <property type="component" value="Unassembled WGS sequence"/>
</dbReference>
<feature type="compositionally biased region" description="Polar residues" evidence="5">
    <location>
        <begin position="80"/>
        <end position="98"/>
    </location>
</feature>
<reference evidence="7" key="1">
    <citation type="journal article" date="2023" name="GigaByte">
        <title>Genome assembly of the bearded iris, Iris pallida Lam.</title>
        <authorList>
            <person name="Bruccoleri R.E."/>
            <person name="Oakeley E.J."/>
            <person name="Faust A.M.E."/>
            <person name="Altorfer M."/>
            <person name="Dessus-Babus S."/>
            <person name="Burckhardt D."/>
            <person name="Oertli M."/>
            <person name="Naumann U."/>
            <person name="Petersen F."/>
            <person name="Wong J."/>
        </authorList>
    </citation>
    <scope>NUCLEOTIDE SEQUENCE</scope>
    <source>
        <strain evidence="7">GSM-AAB239-AS_SAM_17_03QT</strain>
    </source>
</reference>
<dbReference type="GO" id="GO:0006355">
    <property type="term" value="P:regulation of DNA-templated transcription"/>
    <property type="evidence" value="ECO:0007669"/>
    <property type="project" value="InterPro"/>
</dbReference>
<evidence type="ECO:0000313" key="7">
    <source>
        <dbReference type="EMBL" id="KAJ6816059.1"/>
    </source>
</evidence>
<dbReference type="Pfam" id="PF00320">
    <property type="entry name" value="GATA"/>
    <property type="match status" value="1"/>
</dbReference>
<dbReference type="PROSITE" id="PS50114">
    <property type="entry name" value="GATA_ZN_FINGER_2"/>
    <property type="match status" value="1"/>
</dbReference>
<dbReference type="PANTHER" id="PTHR47255:SF4">
    <property type="entry name" value="GATA ZINC FINGER DOMAIN-CONTAINING PROTEIN 12"/>
    <property type="match status" value="1"/>
</dbReference>
<comment type="caution">
    <text evidence="7">The sequence shown here is derived from an EMBL/GenBank/DDBJ whole genome shotgun (WGS) entry which is preliminary data.</text>
</comment>
<dbReference type="InterPro" id="IPR013088">
    <property type="entry name" value="Znf_NHR/GATA"/>
</dbReference>
<evidence type="ECO:0000256" key="4">
    <source>
        <dbReference type="PROSITE-ProRule" id="PRU00094"/>
    </source>
</evidence>
<feature type="region of interest" description="Disordered" evidence="5">
    <location>
        <begin position="1"/>
        <end position="21"/>
    </location>
</feature>
<name>A0AAX6FI92_IRIPA</name>
<evidence type="ECO:0000256" key="1">
    <source>
        <dbReference type="ARBA" id="ARBA00022723"/>
    </source>
</evidence>
<protein>
    <submittedName>
        <fullName evidence="7">GATA transcription factor 22 isoform X2</fullName>
    </submittedName>
</protein>
<evidence type="ECO:0000256" key="2">
    <source>
        <dbReference type="ARBA" id="ARBA00022771"/>
    </source>
</evidence>
<dbReference type="AlphaFoldDB" id="A0AAX6FI92"/>
<reference evidence="7" key="2">
    <citation type="submission" date="2023-04" db="EMBL/GenBank/DDBJ databases">
        <authorList>
            <person name="Bruccoleri R.E."/>
            <person name="Oakeley E.J."/>
            <person name="Faust A.-M."/>
            <person name="Dessus-Babus S."/>
            <person name="Altorfer M."/>
            <person name="Burckhardt D."/>
            <person name="Oertli M."/>
            <person name="Naumann U."/>
            <person name="Petersen F."/>
            <person name="Wong J."/>
        </authorList>
    </citation>
    <scope>NUCLEOTIDE SEQUENCE</scope>
    <source>
        <strain evidence="7">GSM-AAB239-AS_SAM_17_03QT</strain>
        <tissue evidence="7">Leaf</tissue>
    </source>
</reference>
<dbReference type="GO" id="GO:0008270">
    <property type="term" value="F:zinc ion binding"/>
    <property type="evidence" value="ECO:0007669"/>
    <property type="project" value="UniProtKB-KW"/>
</dbReference>
<accession>A0AAX6FI92</accession>
<dbReference type="PROSITE" id="PS00344">
    <property type="entry name" value="GATA_ZN_FINGER_1"/>
    <property type="match status" value="1"/>
</dbReference>
<keyword evidence="3" id="KW-0862">Zinc</keyword>
<keyword evidence="2 4" id="KW-0863">Zinc-finger</keyword>
<evidence type="ECO:0000259" key="6">
    <source>
        <dbReference type="PROSITE" id="PS50114"/>
    </source>
</evidence>